<evidence type="ECO:0000313" key="3">
    <source>
        <dbReference type="Proteomes" id="UP000678513"/>
    </source>
</evidence>
<keyword evidence="1" id="KW-1133">Transmembrane helix</keyword>
<dbReference type="EMBL" id="CP072384">
    <property type="protein sequence ID" value="QUC07230.1"/>
    <property type="molecule type" value="Genomic_DNA"/>
</dbReference>
<reference evidence="2 3" key="1">
    <citation type="submission" date="2021-03" db="EMBL/GenBank/DDBJ databases">
        <title>Human Oral Microbial Genomes.</title>
        <authorList>
            <person name="Johnston C.D."/>
            <person name="Chen T."/>
            <person name="Dewhirst F.E."/>
        </authorList>
    </citation>
    <scope>NUCLEOTIDE SEQUENCE [LARGE SCALE GENOMIC DNA]</scope>
    <source>
        <strain evidence="2 3">DSMZ 100122</strain>
    </source>
</reference>
<name>A0ABX7Y2X7_9ACTN</name>
<dbReference type="PIRSF" id="PIRSF026166">
    <property type="entry name" value="UCP026166"/>
    <property type="match status" value="1"/>
</dbReference>
<protein>
    <submittedName>
        <fullName evidence="2">Bile acid:sodium symporter</fullName>
    </submittedName>
</protein>
<organism evidence="2 3">
    <name type="scientific">Arachnia rubra</name>
    <dbReference type="NCBI Taxonomy" id="1547448"/>
    <lineage>
        <taxon>Bacteria</taxon>
        <taxon>Bacillati</taxon>
        <taxon>Actinomycetota</taxon>
        <taxon>Actinomycetes</taxon>
        <taxon>Propionibacteriales</taxon>
        <taxon>Propionibacteriaceae</taxon>
        <taxon>Arachnia</taxon>
    </lineage>
</organism>
<dbReference type="PANTHER" id="PTHR18640">
    <property type="entry name" value="SOLUTE CARRIER FAMILY 10 MEMBER 7"/>
    <property type="match status" value="1"/>
</dbReference>
<keyword evidence="3" id="KW-1185">Reference proteome</keyword>
<feature type="transmembrane region" description="Helical" evidence="1">
    <location>
        <begin position="157"/>
        <end position="175"/>
    </location>
</feature>
<sequence length="322" mass="34684">MWPRLRDPFLLYILLAALGGFSLPTSGAATTVLSWCTKTAIFLLFLGYGTRLSAAETYAGLRHWQLHLTILTCTFLVFPLVGLGLLHLPWYSPGLALGLAFLTLVPSTVQSSITFTSIAGGNVAGAIVSATASNLLGVLLTPLLVMLTLPAAGAVPVGWGAFGAVMVQLLLPFVLGQLSRHWTAEFMVRNKSRLRWLDQGVICLVVYGAFAELRSNGIETTSTELLIMLALCLLVLIFMLVFTWRLARLLRFSRADEIAIVFCGTKKSLATGVPMATVLFAGQGVGLIVFPLMVFHTLQLIACTLIAQRYASGHDADSRTGL</sequence>
<proteinExistence type="predicted"/>
<feature type="transmembrane region" description="Helical" evidence="1">
    <location>
        <begin position="94"/>
        <end position="116"/>
    </location>
</feature>
<dbReference type="InterPro" id="IPR038770">
    <property type="entry name" value="Na+/solute_symporter_sf"/>
</dbReference>
<dbReference type="RefSeq" id="WP_212321546.1">
    <property type="nucleotide sequence ID" value="NZ_AP024463.1"/>
</dbReference>
<keyword evidence="1" id="KW-0472">Membrane</keyword>
<gene>
    <name evidence="2" type="ORF">J5A65_09770</name>
</gene>
<evidence type="ECO:0000313" key="2">
    <source>
        <dbReference type="EMBL" id="QUC07230.1"/>
    </source>
</evidence>
<dbReference type="Proteomes" id="UP000678513">
    <property type="component" value="Chromosome"/>
</dbReference>
<accession>A0ABX7Y2X7</accession>
<feature type="transmembrane region" description="Helical" evidence="1">
    <location>
        <begin position="68"/>
        <end position="88"/>
    </location>
</feature>
<keyword evidence="1" id="KW-0812">Transmembrane</keyword>
<feature type="transmembrane region" description="Helical" evidence="1">
    <location>
        <begin position="123"/>
        <end position="145"/>
    </location>
</feature>
<dbReference type="InterPro" id="IPR016833">
    <property type="entry name" value="Put_Na-Bile_cotransptr"/>
</dbReference>
<feature type="transmembrane region" description="Helical" evidence="1">
    <location>
        <begin position="258"/>
        <end position="281"/>
    </location>
</feature>
<dbReference type="PANTHER" id="PTHR18640:SF5">
    <property type="entry name" value="SODIUM_BILE ACID COTRANSPORTER 7"/>
    <property type="match status" value="1"/>
</dbReference>
<feature type="transmembrane region" description="Helical" evidence="1">
    <location>
        <begin position="225"/>
        <end position="246"/>
    </location>
</feature>
<feature type="transmembrane region" description="Helical" evidence="1">
    <location>
        <begin position="196"/>
        <end position="213"/>
    </location>
</feature>
<evidence type="ECO:0000256" key="1">
    <source>
        <dbReference type="SAM" id="Phobius"/>
    </source>
</evidence>
<dbReference type="Pfam" id="PF13593">
    <property type="entry name" value="SBF_like"/>
    <property type="match status" value="1"/>
</dbReference>
<feature type="transmembrane region" description="Helical" evidence="1">
    <location>
        <begin position="39"/>
        <end position="61"/>
    </location>
</feature>
<dbReference type="Gene3D" id="1.20.1530.20">
    <property type="match status" value="1"/>
</dbReference>